<evidence type="ECO:0000313" key="2">
    <source>
        <dbReference type="Proteomes" id="UP001220377"/>
    </source>
</evidence>
<dbReference type="EMBL" id="CP117884">
    <property type="protein sequence ID" value="WDF81813.1"/>
    <property type="molecule type" value="Genomic_DNA"/>
</dbReference>
<keyword evidence="2" id="KW-1185">Reference proteome</keyword>
<reference evidence="1 2" key="1">
    <citation type="submission" date="2023-02" db="EMBL/GenBank/DDBJ databases">
        <title>Genome sequence of Lacticaseibacillus sp. KACC 23028.</title>
        <authorList>
            <person name="Kim S."/>
            <person name="Heo J."/>
            <person name="Kwon S.-W."/>
        </authorList>
    </citation>
    <scope>NUCLEOTIDE SEQUENCE [LARGE SCALE GENOMIC DNA]</scope>
    <source>
        <strain evidence="1 2">KACC 23028</strain>
    </source>
</reference>
<dbReference type="Proteomes" id="UP001220377">
    <property type="component" value="Chromosome"/>
</dbReference>
<sequence>MSEQYATNDKLDEIMTALRTHVRFKELVGTHLKAYVYPESDKKAPLFVTVVPMDPPAPEISGSDGLLGQRFYFQINVEGLDRHDVKEVAAIVRMTMSGLNFAQLDAGLDQFFSDTKRFVDARRYQGGSKIYDNQY</sequence>
<proteinExistence type="predicted"/>
<dbReference type="RefSeq" id="WP_274258821.1">
    <property type="nucleotide sequence ID" value="NZ_CP117884.1"/>
</dbReference>
<evidence type="ECO:0000313" key="1">
    <source>
        <dbReference type="EMBL" id="WDF81813.1"/>
    </source>
</evidence>
<accession>A0ABY7WNN1</accession>
<protein>
    <submittedName>
        <fullName evidence="1">Uncharacterized protein</fullName>
    </submittedName>
</protein>
<gene>
    <name evidence="1" type="ORF">PQ472_07725</name>
</gene>
<name>A0ABY7WNN1_9LACO</name>
<organism evidence="1 2">
    <name type="scientific">Lacticaseibacillus pabuli</name>
    <dbReference type="NCBI Taxonomy" id="3025672"/>
    <lineage>
        <taxon>Bacteria</taxon>
        <taxon>Bacillati</taxon>
        <taxon>Bacillota</taxon>
        <taxon>Bacilli</taxon>
        <taxon>Lactobacillales</taxon>
        <taxon>Lactobacillaceae</taxon>
        <taxon>Lacticaseibacillus</taxon>
    </lineage>
</organism>